<gene>
    <name evidence="1" type="ORF">H4R21_005751</name>
</gene>
<accession>A0ACC1KSJ3</accession>
<sequence length="84" mass="9556">MFNCSSCGYECGSMDLYYDHLIFDQRHRELAQKEAASQRAARTSRRMSRPSSLARASSLAVRKQASEPTMERAKRLLVYGMAGY</sequence>
<evidence type="ECO:0000313" key="1">
    <source>
        <dbReference type="EMBL" id="KAJ2793800.1"/>
    </source>
</evidence>
<dbReference type="Proteomes" id="UP001140087">
    <property type="component" value="Unassembled WGS sequence"/>
</dbReference>
<evidence type="ECO:0000313" key="2">
    <source>
        <dbReference type="Proteomes" id="UP001140087"/>
    </source>
</evidence>
<reference evidence="1" key="1">
    <citation type="submission" date="2022-07" db="EMBL/GenBank/DDBJ databases">
        <title>Phylogenomic reconstructions and comparative analyses of Kickxellomycotina fungi.</title>
        <authorList>
            <person name="Reynolds N.K."/>
            <person name="Stajich J.E."/>
            <person name="Barry K."/>
            <person name="Grigoriev I.V."/>
            <person name="Crous P."/>
            <person name="Smith M.E."/>
        </authorList>
    </citation>
    <scope>NUCLEOTIDE SEQUENCE</scope>
    <source>
        <strain evidence="1">BCRC 34780</strain>
    </source>
</reference>
<organism evidence="1 2">
    <name type="scientific">Coemansia helicoidea</name>
    <dbReference type="NCBI Taxonomy" id="1286919"/>
    <lineage>
        <taxon>Eukaryota</taxon>
        <taxon>Fungi</taxon>
        <taxon>Fungi incertae sedis</taxon>
        <taxon>Zoopagomycota</taxon>
        <taxon>Kickxellomycotina</taxon>
        <taxon>Kickxellomycetes</taxon>
        <taxon>Kickxellales</taxon>
        <taxon>Kickxellaceae</taxon>
        <taxon>Coemansia</taxon>
    </lineage>
</organism>
<proteinExistence type="predicted"/>
<keyword evidence="2" id="KW-1185">Reference proteome</keyword>
<comment type="caution">
    <text evidence="1">The sequence shown here is derived from an EMBL/GenBank/DDBJ whole genome shotgun (WGS) entry which is preliminary data.</text>
</comment>
<name>A0ACC1KSJ3_9FUNG</name>
<dbReference type="EMBL" id="JANBUN010002741">
    <property type="protein sequence ID" value="KAJ2793800.1"/>
    <property type="molecule type" value="Genomic_DNA"/>
</dbReference>
<protein>
    <submittedName>
        <fullName evidence="1">Uncharacterized protein</fullName>
    </submittedName>
</protein>